<keyword evidence="3" id="KW-1185">Reference proteome</keyword>
<accession>G8LZT1</accession>
<dbReference type="KEGG" id="ccl:Clocl_2446"/>
<dbReference type="AlphaFoldDB" id="G8LZT1"/>
<name>G8LZT1_ACECE</name>
<evidence type="ECO:0000313" key="3">
    <source>
        <dbReference type="Proteomes" id="UP000005435"/>
    </source>
</evidence>
<dbReference type="Pfam" id="PF00144">
    <property type="entry name" value="Beta-lactamase"/>
    <property type="match status" value="1"/>
</dbReference>
<sequence length="387" mass="43745">MASFENLSAMLKQFVENGLPGCGCAVAKDGKILYEGYFGYADLEEKRPVTEDTVYRLYSLTKVVICTAAMMLFERGKFLLNEPIYEYFPEYRDTCVAVTEPNGNIHIERAKNPILIKHALCMSAGLPYHFGESFSARQMRKVKDELTQKYGKYDIVTEVKAMASVPVQFEPGTHWLYGYGHDIIAALIQVISGKTVGQFLQDEIFGPLDMKDTGYRFRGDIESRMISFYRKNDKGEMEKIPGFEDRLHQPDAVYEAGGFGLYSTVKDYLKFSQMLANNGIYNGKRIIGRKTIDLMRTNHLNEVQLKDFRNSYLAGYGYGLGVRTLMSTSDGHSNGSIGEFGWTGVAGTYVSIDPQEGFSIVYMHQMDPNMEEYHHLRVRAVANGCLD</sequence>
<dbReference type="OrthoDB" id="9797709at2"/>
<gene>
    <name evidence="2" type="ordered locus">Clocl_2446</name>
</gene>
<dbReference type="Proteomes" id="UP000005435">
    <property type="component" value="Chromosome"/>
</dbReference>
<evidence type="ECO:0000313" key="2">
    <source>
        <dbReference type="EMBL" id="AEV69021.1"/>
    </source>
</evidence>
<protein>
    <submittedName>
        <fullName evidence="2">Penicillin-binding protein, beta-lactamase class C</fullName>
    </submittedName>
</protein>
<reference evidence="3" key="1">
    <citation type="submission" date="2011-12" db="EMBL/GenBank/DDBJ databases">
        <title>Complete sequence of Clostridium clariflavum DSM 19732.</title>
        <authorList>
            <consortium name="US DOE Joint Genome Institute"/>
            <person name="Lucas S."/>
            <person name="Han J."/>
            <person name="Lapidus A."/>
            <person name="Cheng J.-F."/>
            <person name="Goodwin L."/>
            <person name="Pitluck S."/>
            <person name="Peters L."/>
            <person name="Teshima H."/>
            <person name="Detter J.C."/>
            <person name="Han C."/>
            <person name="Tapia R."/>
            <person name="Land M."/>
            <person name="Hauser L."/>
            <person name="Kyrpides N."/>
            <person name="Ivanova N."/>
            <person name="Pagani I."/>
            <person name="Kitzmiller T."/>
            <person name="Lynd L."/>
            <person name="Izquierdo J."/>
            <person name="Woyke T."/>
        </authorList>
    </citation>
    <scope>NUCLEOTIDE SEQUENCE [LARGE SCALE GENOMIC DNA]</scope>
    <source>
        <strain evidence="3">DSM 19732 / NBRC 101661 / EBR45</strain>
    </source>
</reference>
<dbReference type="InterPro" id="IPR012338">
    <property type="entry name" value="Beta-lactam/transpept-like"/>
</dbReference>
<dbReference type="PANTHER" id="PTHR43283">
    <property type="entry name" value="BETA-LACTAMASE-RELATED"/>
    <property type="match status" value="1"/>
</dbReference>
<proteinExistence type="predicted"/>
<dbReference type="InterPro" id="IPR050789">
    <property type="entry name" value="Diverse_Enzym_Activities"/>
</dbReference>
<dbReference type="EMBL" id="CP003065">
    <property type="protein sequence ID" value="AEV69021.1"/>
    <property type="molecule type" value="Genomic_DNA"/>
</dbReference>
<evidence type="ECO:0000259" key="1">
    <source>
        <dbReference type="Pfam" id="PF00144"/>
    </source>
</evidence>
<dbReference type="InterPro" id="IPR001466">
    <property type="entry name" value="Beta-lactam-related"/>
</dbReference>
<dbReference type="STRING" id="720554.Clocl_2446"/>
<feature type="domain" description="Beta-lactamase-related" evidence="1">
    <location>
        <begin position="9"/>
        <end position="373"/>
    </location>
</feature>
<dbReference type="RefSeq" id="WP_014255589.1">
    <property type="nucleotide sequence ID" value="NC_016627.1"/>
</dbReference>
<organism evidence="2 3">
    <name type="scientific">Acetivibrio clariflavus (strain DSM 19732 / NBRC 101661 / EBR45)</name>
    <name type="common">Clostridium clariflavum</name>
    <dbReference type="NCBI Taxonomy" id="720554"/>
    <lineage>
        <taxon>Bacteria</taxon>
        <taxon>Bacillati</taxon>
        <taxon>Bacillota</taxon>
        <taxon>Clostridia</taxon>
        <taxon>Eubacteriales</taxon>
        <taxon>Oscillospiraceae</taxon>
        <taxon>Acetivibrio</taxon>
    </lineage>
</organism>
<dbReference type="HOGENOM" id="CLU_020027_11_2_9"/>
<dbReference type="PANTHER" id="PTHR43283:SF3">
    <property type="entry name" value="BETA-LACTAMASE FAMILY PROTEIN (AFU_ORTHOLOGUE AFUA_5G07500)"/>
    <property type="match status" value="1"/>
</dbReference>
<dbReference type="SUPFAM" id="SSF56601">
    <property type="entry name" value="beta-lactamase/transpeptidase-like"/>
    <property type="match status" value="1"/>
</dbReference>
<dbReference type="eggNOG" id="COG1680">
    <property type="taxonomic scope" value="Bacteria"/>
</dbReference>
<reference evidence="2 3" key="2">
    <citation type="journal article" date="2012" name="Stand. Genomic Sci.">
        <title>Complete Genome Sequence of Clostridium clariflavum DSM 19732.</title>
        <authorList>
            <person name="Izquierdo J.A."/>
            <person name="Goodwin L."/>
            <person name="Davenport K.W."/>
            <person name="Teshima H."/>
            <person name="Bruce D."/>
            <person name="Detter C."/>
            <person name="Tapia R."/>
            <person name="Han S."/>
            <person name="Land M."/>
            <person name="Hauser L."/>
            <person name="Jeffries C.D."/>
            <person name="Han J."/>
            <person name="Pitluck S."/>
            <person name="Nolan M."/>
            <person name="Chen A."/>
            <person name="Huntemann M."/>
            <person name="Mavromatis K."/>
            <person name="Mikhailova N."/>
            <person name="Liolios K."/>
            <person name="Woyke T."/>
            <person name="Lynd L.R."/>
        </authorList>
    </citation>
    <scope>NUCLEOTIDE SEQUENCE [LARGE SCALE GENOMIC DNA]</scope>
    <source>
        <strain evidence="3">DSM 19732 / NBRC 101661 / EBR45</strain>
    </source>
</reference>
<dbReference type="Gene3D" id="3.40.710.10">
    <property type="entry name" value="DD-peptidase/beta-lactamase superfamily"/>
    <property type="match status" value="1"/>
</dbReference>